<keyword evidence="6 8" id="KW-1133">Transmembrane helix</keyword>
<dbReference type="Proteomes" id="UP001595967">
    <property type="component" value="Unassembled WGS sequence"/>
</dbReference>
<dbReference type="EMBL" id="JBHSEW010000018">
    <property type="protein sequence ID" value="MFC4623498.1"/>
    <property type="molecule type" value="Genomic_DNA"/>
</dbReference>
<feature type="transmembrane region" description="Helical" evidence="8">
    <location>
        <begin position="235"/>
        <end position="259"/>
    </location>
</feature>
<keyword evidence="2" id="KW-1003">Cell membrane</keyword>
<feature type="transmembrane region" description="Helical" evidence="8">
    <location>
        <begin position="71"/>
        <end position="93"/>
    </location>
</feature>
<feature type="domain" description="Glycosyltransferase RgtA/B/C/D-like" evidence="9">
    <location>
        <begin position="56"/>
        <end position="212"/>
    </location>
</feature>
<feature type="transmembrane region" description="Helical" evidence="8">
    <location>
        <begin position="105"/>
        <end position="123"/>
    </location>
</feature>
<evidence type="ECO:0000259" key="9">
    <source>
        <dbReference type="Pfam" id="PF13231"/>
    </source>
</evidence>
<keyword evidence="5 8" id="KW-0812">Transmembrane</keyword>
<sequence>MPPTSPPALAWRPIAAWALLYIAAWSVLPPLLTSSFPLDVAESLSWGREWQWGYYKHPPLAPWVLHGFYRVFGQSGPFLLSQLCIAATLYLVWRTALRLVDRQRALLAALLTMAVVYYTRPALEFNHNIAQMPIWAGLGHSLLAALQDGRRRQWLLWGLWAGVGMLTKYSVAILLIVQGLYLLAAQRHVLRQSGPWLAVVLGLAIFAPHLAWLVRNDWLPLTYASSRSSSHPTRAAIDFLLTQWLNHLPLAVIAAVAAWRARRAAPGQGRWRWQTAWPGYVLTVALGSGLLVTVLGLVTGLGVHDMWGMPMWAFSGLLLMAVWPQAWLPAAQRPLLRGLAVWLVLITLLTDVFLAYGAQWRQRPSRTDWPQAALAAQAQRTWDAVSTCPLDVVAGDYWLTALVTTAQASGPSVLINHDARFSPWVSLERLQTRGVLWLWQDGQTPAPPAPMDGLPQDGPWHSGQWELAWPFNGQPWVLHWRAYVPAACAR</sequence>
<keyword evidence="7 8" id="KW-0472">Membrane</keyword>
<evidence type="ECO:0000256" key="3">
    <source>
        <dbReference type="ARBA" id="ARBA00022676"/>
    </source>
</evidence>
<evidence type="ECO:0000256" key="2">
    <source>
        <dbReference type="ARBA" id="ARBA00022475"/>
    </source>
</evidence>
<comment type="caution">
    <text evidence="10">The sequence shown here is derived from an EMBL/GenBank/DDBJ whole genome shotgun (WGS) entry which is preliminary data.</text>
</comment>
<evidence type="ECO:0000256" key="1">
    <source>
        <dbReference type="ARBA" id="ARBA00004651"/>
    </source>
</evidence>
<keyword evidence="11" id="KW-1185">Reference proteome</keyword>
<name>A0ABV9GZ65_9BURK</name>
<dbReference type="InterPro" id="IPR050297">
    <property type="entry name" value="LipidA_mod_glycosyltrf_83"/>
</dbReference>
<evidence type="ECO:0000256" key="8">
    <source>
        <dbReference type="SAM" id="Phobius"/>
    </source>
</evidence>
<dbReference type="InterPro" id="IPR038731">
    <property type="entry name" value="RgtA/B/C-like"/>
</dbReference>
<keyword evidence="4" id="KW-0808">Transferase</keyword>
<accession>A0ABV9GZ65</accession>
<feature type="transmembrane region" description="Helical" evidence="8">
    <location>
        <begin position="158"/>
        <end position="184"/>
    </location>
</feature>
<dbReference type="PANTHER" id="PTHR33908">
    <property type="entry name" value="MANNOSYLTRANSFERASE YKCB-RELATED"/>
    <property type="match status" value="1"/>
</dbReference>
<evidence type="ECO:0000313" key="10">
    <source>
        <dbReference type="EMBL" id="MFC4623498.1"/>
    </source>
</evidence>
<feature type="transmembrane region" description="Helical" evidence="8">
    <location>
        <begin position="339"/>
        <end position="358"/>
    </location>
</feature>
<evidence type="ECO:0000256" key="6">
    <source>
        <dbReference type="ARBA" id="ARBA00022989"/>
    </source>
</evidence>
<proteinExistence type="predicted"/>
<protein>
    <submittedName>
        <fullName evidence="10">Glycosyltransferase family 39 protein</fullName>
    </submittedName>
</protein>
<evidence type="ECO:0000256" key="5">
    <source>
        <dbReference type="ARBA" id="ARBA00022692"/>
    </source>
</evidence>
<organism evidence="10 11">
    <name type="scientific">Comamonas nitrativorans</name>
    <dbReference type="NCBI Taxonomy" id="108437"/>
    <lineage>
        <taxon>Bacteria</taxon>
        <taxon>Pseudomonadati</taxon>
        <taxon>Pseudomonadota</taxon>
        <taxon>Betaproteobacteria</taxon>
        <taxon>Burkholderiales</taxon>
        <taxon>Comamonadaceae</taxon>
        <taxon>Comamonas</taxon>
    </lineage>
</organism>
<feature type="transmembrane region" description="Helical" evidence="8">
    <location>
        <begin position="279"/>
        <end position="303"/>
    </location>
</feature>
<dbReference type="RefSeq" id="WP_377728030.1">
    <property type="nucleotide sequence ID" value="NZ_JBHSEW010000018.1"/>
</dbReference>
<dbReference type="PANTHER" id="PTHR33908:SF9">
    <property type="entry name" value="BLL5595 PROTEIN"/>
    <property type="match status" value="1"/>
</dbReference>
<comment type="subcellular location">
    <subcellularLocation>
        <location evidence="1">Cell membrane</location>
        <topology evidence="1">Multi-pass membrane protein</topology>
    </subcellularLocation>
</comment>
<feature type="transmembrane region" description="Helical" evidence="8">
    <location>
        <begin position="310"/>
        <end position="327"/>
    </location>
</feature>
<feature type="transmembrane region" description="Helical" evidence="8">
    <location>
        <begin position="9"/>
        <end position="28"/>
    </location>
</feature>
<reference evidence="11" key="1">
    <citation type="journal article" date="2019" name="Int. J. Syst. Evol. Microbiol.">
        <title>The Global Catalogue of Microorganisms (GCM) 10K type strain sequencing project: providing services to taxonomists for standard genome sequencing and annotation.</title>
        <authorList>
            <consortium name="The Broad Institute Genomics Platform"/>
            <consortium name="The Broad Institute Genome Sequencing Center for Infectious Disease"/>
            <person name="Wu L."/>
            <person name="Ma J."/>
        </authorList>
    </citation>
    <scope>NUCLEOTIDE SEQUENCE [LARGE SCALE GENOMIC DNA]</scope>
    <source>
        <strain evidence="11">JCM 11650</strain>
    </source>
</reference>
<feature type="transmembrane region" description="Helical" evidence="8">
    <location>
        <begin position="196"/>
        <end position="214"/>
    </location>
</feature>
<evidence type="ECO:0000313" key="11">
    <source>
        <dbReference type="Proteomes" id="UP001595967"/>
    </source>
</evidence>
<evidence type="ECO:0000256" key="4">
    <source>
        <dbReference type="ARBA" id="ARBA00022679"/>
    </source>
</evidence>
<keyword evidence="3" id="KW-0328">Glycosyltransferase</keyword>
<dbReference type="Pfam" id="PF13231">
    <property type="entry name" value="PMT_2"/>
    <property type="match status" value="1"/>
</dbReference>
<gene>
    <name evidence="10" type="ORF">ACFO3A_14970</name>
</gene>
<evidence type="ECO:0000256" key="7">
    <source>
        <dbReference type="ARBA" id="ARBA00023136"/>
    </source>
</evidence>